<dbReference type="AlphaFoldDB" id="A0A846YLL0"/>
<protein>
    <submittedName>
        <fullName evidence="2">Molecular chaperone Tir</fullName>
    </submittedName>
</protein>
<dbReference type="EMBL" id="JAAXOT010000024">
    <property type="protein sequence ID" value="NKY60536.1"/>
    <property type="molecule type" value="Genomic_DNA"/>
</dbReference>
<dbReference type="Pfam" id="PF08937">
    <property type="entry name" value="ThsB_TIR"/>
    <property type="match status" value="1"/>
</dbReference>
<evidence type="ECO:0000313" key="3">
    <source>
        <dbReference type="Proteomes" id="UP000570678"/>
    </source>
</evidence>
<accession>A0A846YLL0</accession>
<dbReference type="Gene3D" id="3.40.50.11200">
    <property type="match status" value="1"/>
</dbReference>
<dbReference type="RefSeq" id="WP_062978569.1">
    <property type="nucleotide sequence ID" value="NZ_JAAXOT010000024.1"/>
</dbReference>
<evidence type="ECO:0000313" key="2">
    <source>
        <dbReference type="EMBL" id="NKY60536.1"/>
    </source>
</evidence>
<sequence length="171" mass="19544">MSYRNKTYVAFASENIHCYRLMEAWRDNKNIDFDFFDAHDLFISNDSSQPETIKRNLRQRMKNAKQIVLLGSSDAKRKGGDGKSFLAHEVKVAIEFNLPIVVSNIKDTTNRAVDRSIIPTPLLDDSYYMMCVSFQPAIIRYSLDEYAPNFGASDKSGPYQYKSSVYDSLGL</sequence>
<dbReference type="Proteomes" id="UP000570678">
    <property type="component" value="Unassembled WGS sequence"/>
</dbReference>
<keyword evidence="3" id="KW-1185">Reference proteome</keyword>
<reference evidence="2 3" key="1">
    <citation type="submission" date="2020-04" db="EMBL/GenBank/DDBJ databases">
        <title>MicrobeNet Type strains.</title>
        <authorList>
            <person name="Nicholson A.C."/>
        </authorList>
    </citation>
    <scope>NUCLEOTIDE SEQUENCE [LARGE SCALE GENOMIC DNA]</scope>
    <source>
        <strain evidence="2 3">JCM 3332</strain>
    </source>
</reference>
<dbReference type="InterPro" id="IPR015032">
    <property type="entry name" value="ThsB__TIR-like_domain"/>
</dbReference>
<gene>
    <name evidence="2" type="ORF">HGA15_31225</name>
</gene>
<proteinExistence type="predicted"/>
<comment type="caution">
    <text evidence="2">The sequence shown here is derived from an EMBL/GenBank/DDBJ whole genome shotgun (WGS) entry which is preliminary data.</text>
</comment>
<feature type="domain" description="Thoeris protein ThsB TIR-like" evidence="1">
    <location>
        <begin position="8"/>
        <end position="108"/>
    </location>
</feature>
<name>A0A846YLL0_9NOCA</name>
<organism evidence="2 3">
    <name type="scientific">Nocardia flavorosea</name>
    <dbReference type="NCBI Taxonomy" id="53429"/>
    <lineage>
        <taxon>Bacteria</taxon>
        <taxon>Bacillati</taxon>
        <taxon>Actinomycetota</taxon>
        <taxon>Actinomycetes</taxon>
        <taxon>Mycobacteriales</taxon>
        <taxon>Nocardiaceae</taxon>
        <taxon>Nocardia</taxon>
    </lineage>
</organism>
<evidence type="ECO:0000259" key="1">
    <source>
        <dbReference type="Pfam" id="PF08937"/>
    </source>
</evidence>